<dbReference type="AlphaFoldDB" id="S8DRA9"/>
<proteinExistence type="predicted"/>
<evidence type="ECO:0000256" key="1">
    <source>
        <dbReference type="ARBA" id="ARBA00001917"/>
    </source>
</evidence>
<dbReference type="InterPro" id="IPR000262">
    <property type="entry name" value="FMN-dep_DH"/>
</dbReference>
<dbReference type="InterPro" id="IPR013785">
    <property type="entry name" value="Aldolase_TIM"/>
</dbReference>
<comment type="cofactor">
    <cofactor evidence="1">
        <name>FMN</name>
        <dbReference type="ChEBI" id="CHEBI:58210"/>
    </cofactor>
</comment>
<dbReference type="OrthoDB" id="1925334at2759"/>
<protein>
    <recommendedName>
        <fullName evidence="2">FMN-dependent dehydrogenase domain-containing protein</fullName>
    </recommendedName>
</protein>
<name>S8DRA9_FOMSC</name>
<sequence>MACSGLEVLVPVLSARGYFPDPNCKIIVDGGVRRASDILKALTLGANAVDVEWPSLYMFCSYGEDKGYPDLQEMCMYLLGARTINKLNARSGEAEQPIAGRSFP</sequence>
<dbReference type="SUPFAM" id="SSF51395">
    <property type="entry name" value="FMN-linked oxidoreductases"/>
    <property type="match status" value="1"/>
</dbReference>
<dbReference type="Pfam" id="PF01070">
    <property type="entry name" value="FMN_dh"/>
    <property type="match status" value="1"/>
</dbReference>
<keyword evidence="4" id="KW-1185">Reference proteome</keyword>
<dbReference type="HOGENOM" id="CLU_2250216_0_0_1"/>
<dbReference type="STRING" id="743788.S8DRA9"/>
<accession>S8DRA9</accession>
<gene>
    <name evidence="3" type="ORF">FOMPIDRAFT_1054377</name>
</gene>
<organism evidence="3 4">
    <name type="scientific">Fomitopsis schrenkii</name>
    <name type="common">Brown rot fungus</name>
    <dbReference type="NCBI Taxonomy" id="2126942"/>
    <lineage>
        <taxon>Eukaryota</taxon>
        <taxon>Fungi</taxon>
        <taxon>Dikarya</taxon>
        <taxon>Basidiomycota</taxon>
        <taxon>Agaricomycotina</taxon>
        <taxon>Agaricomycetes</taxon>
        <taxon>Polyporales</taxon>
        <taxon>Fomitopsis</taxon>
    </lineage>
</organism>
<dbReference type="GO" id="GO:0016491">
    <property type="term" value="F:oxidoreductase activity"/>
    <property type="evidence" value="ECO:0007669"/>
    <property type="project" value="InterPro"/>
</dbReference>
<feature type="domain" description="FMN-dependent dehydrogenase" evidence="2">
    <location>
        <begin position="3"/>
        <end position="66"/>
    </location>
</feature>
<evidence type="ECO:0000313" key="3">
    <source>
        <dbReference type="EMBL" id="EPS95212.1"/>
    </source>
</evidence>
<dbReference type="EMBL" id="KE504212">
    <property type="protein sequence ID" value="EPS95212.1"/>
    <property type="molecule type" value="Genomic_DNA"/>
</dbReference>
<evidence type="ECO:0000313" key="4">
    <source>
        <dbReference type="Proteomes" id="UP000015241"/>
    </source>
</evidence>
<dbReference type="Gene3D" id="3.20.20.70">
    <property type="entry name" value="Aldolase class I"/>
    <property type="match status" value="1"/>
</dbReference>
<dbReference type="InParanoid" id="S8DRA9"/>
<dbReference type="Proteomes" id="UP000015241">
    <property type="component" value="Unassembled WGS sequence"/>
</dbReference>
<reference evidence="3 4" key="1">
    <citation type="journal article" date="2012" name="Science">
        <title>The Paleozoic origin of enzymatic lignin decomposition reconstructed from 31 fungal genomes.</title>
        <authorList>
            <person name="Floudas D."/>
            <person name="Binder M."/>
            <person name="Riley R."/>
            <person name="Barry K."/>
            <person name="Blanchette R.A."/>
            <person name="Henrissat B."/>
            <person name="Martinez A.T."/>
            <person name="Otillar R."/>
            <person name="Spatafora J.W."/>
            <person name="Yadav J.S."/>
            <person name="Aerts A."/>
            <person name="Benoit I."/>
            <person name="Boyd A."/>
            <person name="Carlson A."/>
            <person name="Copeland A."/>
            <person name="Coutinho P.M."/>
            <person name="de Vries R.P."/>
            <person name="Ferreira P."/>
            <person name="Findley K."/>
            <person name="Foster B."/>
            <person name="Gaskell J."/>
            <person name="Glotzer D."/>
            <person name="Gorecki P."/>
            <person name="Heitman J."/>
            <person name="Hesse C."/>
            <person name="Hori C."/>
            <person name="Igarashi K."/>
            <person name="Jurgens J.A."/>
            <person name="Kallen N."/>
            <person name="Kersten P."/>
            <person name="Kohler A."/>
            <person name="Kuees U."/>
            <person name="Kumar T.K.A."/>
            <person name="Kuo A."/>
            <person name="LaButti K."/>
            <person name="Larrondo L.F."/>
            <person name="Lindquist E."/>
            <person name="Ling A."/>
            <person name="Lombard V."/>
            <person name="Lucas S."/>
            <person name="Lundell T."/>
            <person name="Martin R."/>
            <person name="McLaughlin D.J."/>
            <person name="Morgenstern I."/>
            <person name="Morin E."/>
            <person name="Murat C."/>
            <person name="Nagy L.G."/>
            <person name="Nolan M."/>
            <person name="Ohm R.A."/>
            <person name="Patyshakuliyeva A."/>
            <person name="Rokas A."/>
            <person name="Ruiz-Duenas F.J."/>
            <person name="Sabat G."/>
            <person name="Salamov A."/>
            <person name="Samejima M."/>
            <person name="Schmutz J."/>
            <person name="Slot J.C."/>
            <person name="St John F."/>
            <person name="Stenlid J."/>
            <person name="Sun H."/>
            <person name="Sun S."/>
            <person name="Syed K."/>
            <person name="Tsang A."/>
            <person name="Wiebenga A."/>
            <person name="Young D."/>
            <person name="Pisabarro A."/>
            <person name="Eastwood D.C."/>
            <person name="Martin F."/>
            <person name="Cullen D."/>
            <person name="Grigoriev I.V."/>
            <person name="Hibbett D.S."/>
        </authorList>
    </citation>
    <scope>NUCLEOTIDE SEQUENCE</scope>
    <source>
        <strain evidence="4">FP-58527</strain>
    </source>
</reference>
<evidence type="ECO:0000259" key="2">
    <source>
        <dbReference type="Pfam" id="PF01070"/>
    </source>
</evidence>